<accession>A0ACC1WZA1</accession>
<organism evidence="1 2">
    <name type="scientific">Melia azedarach</name>
    <name type="common">Chinaberry tree</name>
    <dbReference type="NCBI Taxonomy" id="155640"/>
    <lineage>
        <taxon>Eukaryota</taxon>
        <taxon>Viridiplantae</taxon>
        <taxon>Streptophyta</taxon>
        <taxon>Embryophyta</taxon>
        <taxon>Tracheophyta</taxon>
        <taxon>Spermatophyta</taxon>
        <taxon>Magnoliopsida</taxon>
        <taxon>eudicotyledons</taxon>
        <taxon>Gunneridae</taxon>
        <taxon>Pentapetalae</taxon>
        <taxon>rosids</taxon>
        <taxon>malvids</taxon>
        <taxon>Sapindales</taxon>
        <taxon>Meliaceae</taxon>
        <taxon>Melia</taxon>
    </lineage>
</organism>
<dbReference type="Proteomes" id="UP001164539">
    <property type="component" value="Chromosome 12"/>
</dbReference>
<name>A0ACC1WZA1_MELAZ</name>
<sequence>MQKPSSIIGSGVGVGYVININFCTSCSYRGYAMTTKHMLEAAFPGITVILANHPPPILKRLMSKVIPIFQVGIIAIIMGGEQIFPKFGYTAPPPWYYSLRANRYGTVITTWLSGNYIQTYLKSSGAFEVFCNGQLVFSKLMEQRFPGEFELRELVSRKLYSLTIVDGLGGSLWS</sequence>
<proteinExistence type="predicted"/>
<evidence type="ECO:0000313" key="2">
    <source>
        <dbReference type="Proteomes" id="UP001164539"/>
    </source>
</evidence>
<keyword evidence="2" id="KW-1185">Reference proteome</keyword>
<comment type="caution">
    <text evidence="1">The sequence shown here is derived from an EMBL/GenBank/DDBJ whole genome shotgun (WGS) entry which is preliminary data.</text>
</comment>
<reference evidence="1 2" key="1">
    <citation type="journal article" date="2023" name="Science">
        <title>Complex scaffold remodeling in plant triterpene biosynthesis.</title>
        <authorList>
            <person name="De La Pena R."/>
            <person name="Hodgson H."/>
            <person name="Liu J.C."/>
            <person name="Stephenson M.J."/>
            <person name="Martin A.C."/>
            <person name="Owen C."/>
            <person name="Harkess A."/>
            <person name="Leebens-Mack J."/>
            <person name="Jimenez L.E."/>
            <person name="Osbourn A."/>
            <person name="Sattely E.S."/>
        </authorList>
    </citation>
    <scope>NUCLEOTIDE SEQUENCE [LARGE SCALE GENOMIC DNA]</scope>
    <source>
        <strain evidence="2">cv. JPN11</strain>
        <tissue evidence="1">Leaf</tissue>
    </source>
</reference>
<dbReference type="EMBL" id="CM051405">
    <property type="protein sequence ID" value="KAJ4704422.1"/>
    <property type="molecule type" value="Genomic_DNA"/>
</dbReference>
<evidence type="ECO:0000313" key="1">
    <source>
        <dbReference type="EMBL" id="KAJ4704422.1"/>
    </source>
</evidence>
<protein>
    <submittedName>
        <fullName evidence="1">SelT-like protein</fullName>
    </submittedName>
</protein>
<gene>
    <name evidence="1" type="ORF">OWV82_021335</name>
</gene>